<dbReference type="PANTHER" id="PTHR30027">
    <property type="entry name" value="RIBOSOMAL RNA SMALL SUBUNIT METHYLTRANSFERASE E"/>
    <property type="match status" value="1"/>
</dbReference>
<dbReference type="InterPro" id="IPR046887">
    <property type="entry name" value="RsmE_PUA-like"/>
</dbReference>
<dbReference type="SUPFAM" id="SSF75217">
    <property type="entry name" value="alpha/beta knot"/>
    <property type="match status" value="1"/>
</dbReference>
<dbReference type="Pfam" id="PF20260">
    <property type="entry name" value="PUA_4"/>
    <property type="match status" value="1"/>
</dbReference>
<reference evidence="15 16" key="1">
    <citation type="submission" date="2016-02" db="EMBL/GenBank/DDBJ databases">
        <authorList>
            <person name="Wen L."/>
            <person name="He K."/>
            <person name="Yang H."/>
        </authorList>
    </citation>
    <scope>NUCLEOTIDE SEQUENCE [LARGE SCALE GENOMIC DNA]</scope>
    <source>
        <strain evidence="15 16">MJR8628A</strain>
    </source>
</reference>
<evidence type="ECO:0000256" key="5">
    <source>
        <dbReference type="ARBA" id="ARBA00022490"/>
    </source>
</evidence>
<dbReference type="GO" id="GO:0070475">
    <property type="term" value="P:rRNA base methylation"/>
    <property type="evidence" value="ECO:0007669"/>
    <property type="project" value="TreeGrafter"/>
</dbReference>
<dbReference type="Proteomes" id="UP000070326">
    <property type="component" value="Unassembled WGS sequence"/>
</dbReference>
<dbReference type="SUPFAM" id="SSF88697">
    <property type="entry name" value="PUA domain-like"/>
    <property type="match status" value="1"/>
</dbReference>
<evidence type="ECO:0000313" key="15">
    <source>
        <dbReference type="EMBL" id="KXI10525.1"/>
    </source>
</evidence>
<dbReference type="Gene3D" id="3.40.1280.10">
    <property type="match status" value="1"/>
</dbReference>
<comment type="caution">
    <text evidence="15">The sequence shown here is derived from an EMBL/GenBank/DDBJ whole genome shotgun (WGS) entry which is preliminary data.</text>
</comment>
<evidence type="ECO:0000313" key="16">
    <source>
        <dbReference type="Proteomes" id="UP000070326"/>
    </source>
</evidence>
<evidence type="ECO:0000256" key="9">
    <source>
        <dbReference type="ARBA" id="ARBA00022691"/>
    </source>
</evidence>
<dbReference type="PATRIC" id="fig|1261.5.peg.1852"/>
<dbReference type="EC" id="2.1.1.193" evidence="3 12"/>
<dbReference type="InterPro" id="IPR015947">
    <property type="entry name" value="PUA-like_sf"/>
</dbReference>
<comment type="catalytic activity">
    <reaction evidence="11 12">
        <text>uridine(1498) in 16S rRNA + S-adenosyl-L-methionine = N(3)-methyluridine(1498) in 16S rRNA + S-adenosyl-L-homocysteine + H(+)</text>
        <dbReference type="Rhea" id="RHEA:42920"/>
        <dbReference type="Rhea" id="RHEA-COMP:10283"/>
        <dbReference type="Rhea" id="RHEA-COMP:10284"/>
        <dbReference type="ChEBI" id="CHEBI:15378"/>
        <dbReference type="ChEBI" id="CHEBI:57856"/>
        <dbReference type="ChEBI" id="CHEBI:59789"/>
        <dbReference type="ChEBI" id="CHEBI:65315"/>
        <dbReference type="ChEBI" id="CHEBI:74502"/>
        <dbReference type="EC" id="2.1.1.193"/>
    </reaction>
</comment>
<dbReference type="Gene3D" id="2.40.240.20">
    <property type="entry name" value="Hypothetical PUA domain-like, domain 1"/>
    <property type="match status" value="1"/>
</dbReference>
<accession>A0A135YM85</accession>
<evidence type="ECO:0000256" key="4">
    <source>
        <dbReference type="ARBA" id="ARBA00013673"/>
    </source>
</evidence>
<dbReference type="InterPro" id="IPR006700">
    <property type="entry name" value="RsmE"/>
</dbReference>
<dbReference type="PANTHER" id="PTHR30027:SF3">
    <property type="entry name" value="16S RRNA (URACIL(1498)-N(3))-METHYLTRANSFERASE"/>
    <property type="match status" value="1"/>
</dbReference>
<keyword evidence="9 12" id="KW-0949">S-adenosyl-L-methionine</keyword>
<feature type="domain" description="Ribosomal RNA small subunit methyltransferase E PUA-like" evidence="14">
    <location>
        <begin position="22"/>
        <end position="62"/>
    </location>
</feature>
<dbReference type="InterPro" id="IPR029026">
    <property type="entry name" value="tRNA_m1G_MTases_N"/>
</dbReference>
<keyword evidence="7 12" id="KW-0489">Methyltransferase</keyword>
<evidence type="ECO:0000256" key="6">
    <source>
        <dbReference type="ARBA" id="ARBA00022552"/>
    </source>
</evidence>
<sequence length="258" mass="29061">MDRFFVDRENIDTQARNLVILGDDVKHISKVLRYSVGDELEVCDGQNKEYICRIDSMDKTEIGLSIIEEKDVDRESPIRIKLYQGLPKSTKMEIILQKLTECGVAEIILVNTARSVVNIDDKKSEKKLDRWQRIVYEAAKQSKRGIIPDLKGIYSFKEALRDMEINDINIMPYEEEGSLGIKDLLRSEGIQQIIKENKSATIGIFIGPEGGFTEDENAKVKEAGGHSVKMGPRIFRTETASIVATSICLYELGDIGGM</sequence>
<dbReference type="eggNOG" id="COG1385">
    <property type="taxonomic scope" value="Bacteria"/>
</dbReference>
<dbReference type="GO" id="GO:0005737">
    <property type="term" value="C:cytoplasm"/>
    <property type="evidence" value="ECO:0007669"/>
    <property type="project" value="UniProtKB-SubCell"/>
</dbReference>
<evidence type="ECO:0000256" key="1">
    <source>
        <dbReference type="ARBA" id="ARBA00004496"/>
    </source>
</evidence>
<dbReference type="InterPro" id="IPR046886">
    <property type="entry name" value="RsmE_MTase_dom"/>
</dbReference>
<name>A0A135YM85_9FIRM</name>
<dbReference type="Pfam" id="PF04452">
    <property type="entry name" value="Methyltrans_RNA"/>
    <property type="match status" value="1"/>
</dbReference>
<gene>
    <name evidence="15" type="ORF">HMPREF3195_01844</name>
</gene>
<evidence type="ECO:0000259" key="14">
    <source>
        <dbReference type="Pfam" id="PF20260"/>
    </source>
</evidence>
<dbReference type="AlphaFoldDB" id="A0A135YM85"/>
<dbReference type="RefSeq" id="WP_061102045.1">
    <property type="nucleotide sequence ID" value="NZ_JAQMMT010000006.1"/>
</dbReference>
<comment type="subcellular location">
    <subcellularLocation>
        <location evidence="1 12">Cytoplasm</location>
    </subcellularLocation>
</comment>
<evidence type="ECO:0000256" key="11">
    <source>
        <dbReference type="ARBA" id="ARBA00047944"/>
    </source>
</evidence>
<feature type="domain" description="Ribosomal RNA small subunit methyltransferase E methyltransferase" evidence="13">
    <location>
        <begin position="75"/>
        <end position="247"/>
    </location>
</feature>
<comment type="similarity">
    <text evidence="2 12">Belongs to the RNA methyltransferase RsmE family.</text>
</comment>
<dbReference type="CDD" id="cd18084">
    <property type="entry name" value="RsmE-like"/>
    <property type="match status" value="1"/>
</dbReference>
<dbReference type="NCBIfam" id="TIGR00046">
    <property type="entry name" value="RsmE family RNA methyltransferase"/>
    <property type="match status" value="1"/>
</dbReference>
<keyword evidence="6 12" id="KW-0698">rRNA processing</keyword>
<dbReference type="GO" id="GO:0070042">
    <property type="term" value="F:rRNA (uridine-N3-)-methyltransferase activity"/>
    <property type="evidence" value="ECO:0007669"/>
    <property type="project" value="TreeGrafter"/>
</dbReference>
<dbReference type="InterPro" id="IPR029028">
    <property type="entry name" value="Alpha/beta_knot_MTases"/>
</dbReference>
<dbReference type="EMBL" id="LSQZ01000091">
    <property type="protein sequence ID" value="KXI10525.1"/>
    <property type="molecule type" value="Genomic_DNA"/>
</dbReference>
<evidence type="ECO:0000256" key="10">
    <source>
        <dbReference type="ARBA" id="ARBA00025699"/>
    </source>
</evidence>
<evidence type="ECO:0000256" key="8">
    <source>
        <dbReference type="ARBA" id="ARBA00022679"/>
    </source>
</evidence>
<evidence type="ECO:0000259" key="13">
    <source>
        <dbReference type="Pfam" id="PF04452"/>
    </source>
</evidence>
<organism evidence="15 16">
    <name type="scientific">Peptostreptococcus anaerobius</name>
    <dbReference type="NCBI Taxonomy" id="1261"/>
    <lineage>
        <taxon>Bacteria</taxon>
        <taxon>Bacillati</taxon>
        <taxon>Bacillota</taxon>
        <taxon>Clostridia</taxon>
        <taxon>Peptostreptococcales</taxon>
        <taxon>Peptostreptococcaceae</taxon>
        <taxon>Peptostreptococcus</taxon>
    </lineage>
</organism>
<evidence type="ECO:0000256" key="3">
    <source>
        <dbReference type="ARBA" id="ARBA00012328"/>
    </source>
</evidence>
<evidence type="ECO:0000256" key="2">
    <source>
        <dbReference type="ARBA" id="ARBA00005528"/>
    </source>
</evidence>
<proteinExistence type="inferred from homology"/>
<dbReference type="STRING" id="1261.HMPREF3195_01844"/>
<evidence type="ECO:0000256" key="12">
    <source>
        <dbReference type="PIRNR" id="PIRNR015601"/>
    </source>
</evidence>
<protein>
    <recommendedName>
        <fullName evidence="4 12">Ribosomal RNA small subunit methyltransferase E</fullName>
        <ecNumber evidence="3 12">2.1.1.193</ecNumber>
    </recommendedName>
</protein>
<dbReference type="PIRSF" id="PIRSF015601">
    <property type="entry name" value="MTase_slr0722"/>
    <property type="match status" value="1"/>
</dbReference>
<keyword evidence="8 12" id="KW-0808">Transferase</keyword>
<keyword evidence="5 12" id="KW-0963">Cytoplasm</keyword>
<evidence type="ECO:0000256" key="7">
    <source>
        <dbReference type="ARBA" id="ARBA00022603"/>
    </source>
</evidence>
<comment type="function">
    <text evidence="10 12">Specifically methylates the N3 position of the uracil ring of uridine 1498 (m3U1498) in 16S rRNA. Acts on the fully assembled 30S ribosomal subunit.</text>
</comment>